<sequence length="139" mass="14838">MEASFRGLESQVHECEDSNLLVVLTTSEVVPKAFPLPLSGQRRVAPQPPAVTSTGPHRQAPELGRPTSMTGDCRVAALGHILARMCLGTGTLECRVTPNPKGPKPYTAWAPAAWPFSSQPRTSAGTRRLGCDSATFQLT</sequence>
<keyword evidence="3" id="KW-1185">Reference proteome</keyword>
<accession>A0A812M546</accession>
<evidence type="ECO:0000313" key="2">
    <source>
        <dbReference type="EMBL" id="CAE7255483.1"/>
    </source>
</evidence>
<reference evidence="2" key="1">
    <citation type="submission" date="2021-02" db="EMBL/GenBank/DDBJ databases">
        <authorList>
            <person name="Dougan E. K."/>
            <person name="Rhodes N."/>
            <person name="Thang M."/>
            <person name="Chan C."/>
        </authorList>
    </citation>
    <scope>NUCLEOTIDE SEQUENCE</scope>
</reference>
<dbReference type="AlphaFoldDB" id="A0A812M546"/>
<evidence type="ECO:0000313" key="3">
    <source>
        <dbReference type="Proteomes" id="UP000604046"/>
    </source>
</evidence>
<feature type="region of interest" description="Disordered" evidence="1">
    <location>
        <begin position="119"/>
        <end position="139"/>
    </location>
</feature>
<feature type="region of interest" description="Disordered" evidence="1">
    <location>
        <begin position="39"/>
        <end position="69"/>
    </location>
</feature>
<comment type="caution">
    <text evidence="2">The sequence shown here is derived from an EMBL/GenBank/DDBJ whole genome shotgun (WGS) entry which is preliminary data.</text>
</comment>
<proteinExistence type="predicted"/>
<organism evidence="2 3">
    <name type="scientific">Symbiodinium natans</name>
    <dbReference type="NCBI Taxonomy" id="878477"/>
    <lineage>
        <taxon>Eukaryota</taxon>
        <taxon>Sar</taxon>
        <taxon>Alveolata</taxon>
        <taxon>Dinophyceae</taxon>
        <taxon>Suessiales</taxon>
        <taxon>Symbiodiniaceae</taxon>
        <taxon>Symbiodinium</taxon>
    </lineage>
</organism>
<name>A0A812M546_9DINO</name>
<dbReference type="Proteomes" id="UP000604046">
    <property type="component" value="Unassembled WGS sequence"/>
</dbReference>
<protein>
    <submittedName>
        <fullName evidence="2">Uncharacterized protein</fullName>
    </submittedName>
</protein>
<gene>
    <name evidence="2" type="ORF">SNAT2548_LOCUS13014</name>
</gene>
<dbReference type="EMBL" id="CAJNDS010001324">
    <property type="protein sequence ID" value="CAE7255483.1"/>
    <property type="molecule type" value="Genomic_DNA"/>
</dbReference>
<evidence type="ECO:0000256" key="1">
    <source>
        <dbReference type="SAM" id="MobiDB-lite"/>
    </source>
</evidence>